<name>A0A672L6Z3_SINGR</name>
<evidence type="ECO:0000313" key="4">
    <source>
        <dbReference type="Ensembl" id="ENSSGRP00000019286.1"/>
    </source>
</evidence>
<dbReference type="GO" id="GO:0032355">
    <property type="term" value="P:response to estradiol"/>
    <property type="evidence" value="ECO:0007669"/>
    <property type="project" value="TreeGrafter"/>
</dbReference>
<reference evidence="4" key="2">
    <citation type="submission" date="2025-09" db="UniProtKB">
        <authorList>
            <consortium name="Ensembl"/>
        </authorList>
    </citation>
    <scope>IDENTIFICATION</scope>
</reference>
<dbReference type="InParanoid" id="A0A672L6Z3"/>
<evidence type="ECO:0000313" key="5">
    <source>
        <dbReference type="Proteomes" id="UP000472262"/>
    </source>
</evidence>
<dbReference type="GO" id="GO:0005319">
    <property type="term" value="F:lipid transporter activity"/>
    <property type="evidence" value="ECO:0007669"/>
    <property type="project" value="InterPro"/>
</dbReference>
<dbReference type="GO" id="GO:0045735">
    <property type="term" value="F:nutrient reservoir activity"/>
    <property type="evidence" value="ECO:0007669"/>
    <property type="project" value="UniProtKB-KW"/>
</dbReference>
<protein>
    <recommendedName>
        <fullName evidence="3">Vitellinogen beta-sheet shell domain-containing protein</fullName>
    </recommendedName>
</protein>
<reference evidence="4" key="1">
    <citation type="submission" date="2025-08" db="UniProtKB">
        <authorList>
            <consortium name="Ensembl"/>
        </authorList>
    </citation>
    <scope>IDENTIFICATION</scope>
</reference>
<dbReference type="Gene3D" id="2.20.90.10">
    <property type="entry name" value="Vitellinogen, beta-sheet shell domain"/>
    <property type="match status" value="1"/>
</dbReference>
<feature type="domain" description="Vitellinogen beta-sheet shell" evidence="3">
    <location>
        <begin position="1"/>
        <end position="150"/>
    </location>
</feature>
<dbReference type="InterPro" id="IPR015819">
    <property type="entry name" value="Lipid_transp_b-sht_shell"/>
</dbReference>
<dbReference type="SUPFAM" id="SSF56968">
    <property type="entry name" value="Lipovitellin-phosvitin complex, beta-sheet shell regions"/>
    <property type="match status" value="1"/>
</dbReference>
<dbReference type="Proteomes" id="UP000472262">
    <property type="component" value="Unassembled WGS sequence"/>
</dbReference>
<dbReference type="PANTHER" id="PTHR23345:SF9">
    <property type="entry name" value="VITELLOGENIN-RELATED"/>
    <property type="match status" value="1"/>
</dbReference>
<proteinExistence type="predicted"/>
<keyword evidence="1" id="KW-0758">Storage protein</keyword>
<sequence length="180" mass="20315">ARVVRVDRKLLGYQLTAYLDMPTSRVQIIVVSIAVKNNWKMCADGVFLSKHNVGARIAWGAECQQYAITINAETGHQGPSPMAYLKVKCEKVPTIITTYAKRFGYSSSQMFHFIYVNISTHFSFPSLFKSLNVIARIPEMTLSRMDIPLPIAVPINPDGTLSIQIDEDILSWIQKHIKEE</sequence>
<dbReference type="PANTHER" id="PTHR23345">
    <property type="entry name" value="VITELLOGENIN-RELATED"/>
    <property type="match status" value="1"/>
</dbReference>
<evidence type="ECO:0000256" key="1">
    <source>
        <dbReference type="ARBA" id="ARBA00022761"/>
    </source>
</evidence>
<dbReference type="AlphaFoldDB" id="A0A672L6Z3"/>
<dbReference type="GO" id="GO:0071391">
    <property type="term" value="P:cellular response to estrogen stimulus"/>
    <property type="evidence" value="ECO:0007669"/>
    <property type="project" value="TreeGrafter"/>
</dbReference>
<organism evidence="4 5">
    <name type="scientific">Sinocyclocheilus grahami</name>
    <name type="common">Dianchi golden-line fish</name>
    <name type="synonym">Barbus grahami</name>
    <dbReference type="NCBI Taxonomy" id="75366"/>
    <lineage>
        <taxon>Eukaryota</taxon>
        <taxon>Metazoa</taxon>
        <taxon>Chordata</taxon>
        <taxon>Craniata</taxon>
        <taxon>Vertebrata</taxon>
        <taxon>Euteleostomi</taxon>
        <taxon>Actinopterygii</taxon>
        <taxon>Neopterygii</taxon>
        <taxon>Teleostei</taxon>
        <taxon>Ostariophysi</taxon>
        <taxon>Cypriniformes</taxon>
        <taxon>Cyprinidae</taxon>
        <taxon>Cyprininae</taxon>
        <taxon>Sinocyclocheilus</taxon>
    </lineage>
</organism>
<dbReference type="SMART" id="SM01170">
    <property type="entry name" value="DUF1944"/>
    <property type="match status" value="1"/>
</dbReference>
<evidence type="ECO:0000256" key="2">
    <source>
        <dbReference type="ARBA" id="ARBA00023180"/>
    </source>
</evidence>
<dbReference type="Pfam" id="PF09175">
    <property type="entry name" value="Vit_b-sht_shell"/>
    <property type="match status" value="1"/>
</dbReference>
<dbReference type="InterPro" id="IPR050733">
    <property type="entry name" value="Vitellogenin/Apolipophorin"/>
</dbReference>
<keyword evidence="5" id="KW-1185">Reference proteome</keyword>
<dbReference type="InterPro" id="IPR037088">
    <property type="entry name" value="Vitellinogen_b-sht_shell_sf"/>
</dbReference>
<dbReference type="InterPro" id="IPR015258">
    <property type="entry name" value="Vitellinogen_b-sht_shell"/>
</dbReference>
<dbReference type="Ensembl" id="ENSSGRT00000020823.1">
    <property type="protein sequence ID" value="ENSSGRP00000019286.1"/>
    <property type="gene ID" value="ENSSGRG00000011641.1"/>
</dbReference>
<accession>A0A672L6Z3</accession>
<keyword evidence="2" id="KW-0325">Glycoprotein</keyword>
<evidence type="ECO:0000259" key="3">
    <source>
        <dbReference type="SMART" id="SM01170"/>
    </source>
</evidence>